<reference evidence="4 5" key="1">
    <citation type="submission" date="2019-02" db="EMBL/GenBank/DDBJ databases">
        <title>Genomic Encyclopedia of Type Strains, Phase IV (KMG-IV): sequencing the most valuable type-strain genomes for metagenomic binning, comparative biology and taxonomic classification.</title>
        <authorList>
            <person name="Goeker M."/>
        </authorList>
    </citation>
    <scope>NUCLEOTIDE SEQUENCE [LARGE SCALE GENOMIC DNA]</scope>
    <source>
        <strain evidence="4 5">DSM 18116</strain>
    </source>
</reference>
<dbReference type="PANTHER" id="PTHR30273">
    <property type="entry name" value="PERIPLASMIC SIGNAL SENSOR AND SIGMA FACTOR ACTIVATOR FECR-RELATED"/>
    <property type="match status" value="1"/>
</dbReference>
<dbReference type="Gene3D" id="2.60.120.1440">
    <property type="match status" value="1"/>
</dbReference>
<feature type="domain" description="FecR protein" evidence="2">
    <location>
        <begin position="178"/>
        <end position="273"/>
    </location>
</feature>
<feature type="transmembrane region" description="Helical" evidence="1">
    <location>
        <begin position="87"/>
        <end position="105"/>
    </location>
</feature>
<accession>A0A4Q7N2A2</accession>
<protein>
    <submittedName>
        <fullName evidence="4">FecR family protein</fullName>
    </submittedName>
</protein>
<dbReference type="InterPro" id="IPR032508">
    <property type="entry name" value="FecR_C"/>
</dbReference>
<name>A0A4Q7N2A2_9BACT</name>
<evidence type="ECO:0000313" key="4">
    <source>
        <dbReference type="EMBL" id="RZS74844.1"/>
    </source>
</evidence>
<dbReference type="Proteomes" id="UP000293874">
    <property type="component" value="Unassembled WGS sequence"/>
</dbReference>
<feature type="domain" description="Protein FecR C-terminal" evidence="3">
    <location>
        <begin position="320"/>
        <end position="387"/>
    </location>
</feature>
<sequence length="393" mass="43886">MAEQRIQYLLKRFLQQELDEAGLKELKAMTDPAKEEAMLEQMASMMEMEPGDTGNDEEMARVLKNVLNADRDVTIPVVRRIGWKRRLAWVAAASLVLFASAYWWLSDEKQMPPRELSDSRSGIQPGRDGAILTLADGSQVILDTVRNGTVTTQGGARAMIENGILKYDGSGNELVYNTITTPKGRQYQVVLPDATIVWLNAGSSLRFPAAFTGADRSVQLTGEAFFEVAKNEQKPFRVSIPGRMEIEVLGTTFNVQAYTNEESIDATLISGAVSVKVTKQSLVLKPGQQAQNRQDKTVTGSLRLVQQVDTQKVLAWRTGKFNFENTRLVEVMRQLERWYDIEVVYENGTPDITLMGKLSRDIPLKELLPGLEELGVHARLEGRKLIIMASTNH</sequence>
<evidence type="ECO:0000313" key="5">
    <source>
        <dbReference type="Proteomes" id="UP000293874"/>
    </source>
</evidence>
<dbReference type="PANTHER" id="PTHR30273:SF2">
    <property type="entry name" value="PROTEIN FECR"/>
    <property type="match status" value="1"/>
</dbReference>
<evidence type="ECO:0000259" key="2">
    <source>
        <dbReference type="Pfam" id="PF04773"/>
    </source>
</evidence>
<evidence type="ECO:0000259" key="3">
    <source>
        <dbReference type="Pfam" id="PF16344"/>
    </source>
</evidence>
<dbReference type="GO" id="GO:0016989">
    <property type="term" value="F:sigma factor antagonist activity"/>
    <property type="evidence" value="ECO:0007669"/>
    <property type="project" value="TreeGrafter"/>
</dbReference>
<organism evidence="4 5">
    <name type="scientific">Pseudobacter ginsenosidimutans</name>
    <dbReference type="NCBI Taxonomy" id="661488"/>
    <lineage>
        <taxon>Bacteria</taxon>
        <taxon>Pseudomonadati</taxon>
        <taxon>Bacteroidota</taxon>
        <taxon>Chitinophagia</taxon>
        <taxon>Chitinophagales</taxon>
        <taxon>Chitinophagaceae</taxon>
        <taxon>Pseudobacter</taxon>
    </lineage>
</organism>
<evidence type="ECO:0000256" key="1">
    <source>
        <dbReference type="SAM" id="Phobius"/>
    </source>
</evidence>
<keyword evidence="1" id="KW-0812">Transmembrane</keyword>
<dbReference type="Gene3D" id="3.55.50.30">
    <property type="match status" value="1"/>
</dbReference>
<dbReference type="EMBL" id="SGXA01000001">
    <property type="protein sequence ID" value="RZS74844.1"/>
    <property type="molecule type" value="Genomic_DNA"/>
</dbReference>
<keyword evidence="1" id="KW-1133">Transmembrane helix</keyword>
<keyword evidence="5" id="KW-1185">Reference proteome</keyword>
<proteinExistence type="predicted"/>
<dbReference type="Pfam" id="PF04773">
    <property type="entry name" value="FecR"/>
    <property type="match status" value="1"/>
</dbReference>
<gene>
    <name evidence="4" type="ORF">EV199_0695</name>
</gene>
<dbReference type="AlphaFoldDB" id="A0A4Q7N2A2"/>
<dbReference type="InterPro" id="IPR006860">
    <property type="entry name" value="FecR"/>
</dbReference>
<dbReference type="Pfam" id="PF16344">
    <property type="entry name" value="FecR_C"/>
    <property type="match status" value="1"/>
</dbReference>
<comment type="caution">
    <text evidence="4">The sequence shown here is derived from an EMBL/GenBank/DDBJ whole genome shotgun (WGS) entry which is preliminary data.</text>
</comment>
<dbReference type="InterPro" id="IPR012373">
    <property type="entry name" value="Ferrdict_sens_TM"/>
</dbReference>
<keyword evidence="1" id="KW-0472">Membrane</keyword>